<dbReference type="OrthoDB" id="10607034at2759"/>
<proteinExistence type="predicted"/>
<accession>A0A9D4A9W8</accession>
<name>A0A9D4A9W8_9ROSI</name>
<dbReference type="EMBL" id="JAIQCV010000005">
    <property type="protein sequence ID" value="KAH1097492.1"/>
    <property type="molecule type" value="Genomic_DNA"/>
</dbReference>
<organism evidence="1 2">
    <name type="scientific">Gossypium stocksii</name>
    <dbReference type="NCBI Taxonomy" id="47602"/>
    <lineage>
        <taxon>Eukaryota</taxon>
        <taxon>Viridiplantae</taxon>
        <taxon>Streptophyta</taxon>
        <taxon>Embryophyta</taxon>
        <taxon>Tracheophyta</taxon>
        <taxon>Spermatophyta</taxon>
        <taxon>Magnoliopsida</taxon>
        <taxon>eudicotyledons</taxon>
        <taxon>Gunneridae</taxon>
        <taxon>Pentapetalae</taxon>
        <taxon>rosids</taxon>
        <taxon>malvids</taxon>
        <taxon>Malvales</taxon>
        <taxon>Malvaceae</taxon>
        <taxon>Malvoideae</taxon>
        <taxon>Gossypium</taxon>
    </lineage>
</organism>
<gene>
    <name evidence="1" type="ORF">J1N35_014413</name>
</gene>
<evidence type="ECO:0000313" key="2">
    <source>
        <dbReference type="Proteomes" id="UP000828251"/>
    </source>
</evidence>
<comment type="caution">
    <text evidence="1">The sequence shown here is derived from an EMBL/GenBank/DDBJ whole genome shotgun (WGS) entry which is preliminary data.</text>
</comment>
<evidence type="ECO:0000313" key="1">
    <source>
        <dbReference type="EMBL" id="KAH1097492.1"/>
    </source>
</evidence>
<protein>
    <submittedName>
        <fullName evidence="1">Uncharacterized protein</fullName>
    </submittedName>
</protein>
<dbReference type="AlphaFoldDB" id="A0A9D4A9W8"/>
<keyword evidence="2" id="KW-1185">Reference proteome</keyword>
<dbReference type="Proteomes" id="UP000828251">
    <property type="component" value="Unassembled WGS sequence"/>
</dbReference>
<sequence>MNFVVVPTTLAVIPAALEFYSNLRFSKKNKVYDRHKKINISSKAISDYYGVHHYESDNLSTMDLNNLKNVDMNAVLAFFNLEERECTWVNNYLLSFKQAIKMGFNSESMFFKQLWLLVREGCLSLDFKL</sequence>
<reference evidence="1 2" key="1">
    <citation type="journal article" date="2021" name="Plant Biotechnol. J.">
        <title>Multi-omics assisted identification of the key and species-specific regulatory components of drought-tolerant mechanisms in Gossypium stocksii.</title>
        <authorList>
            <person name="Yu D."/>
            <person name="Ke L."/>
            <person name="Zhang D."/>
            <person name="Wu Y."/>
            <person name="Sun Y."/>
            <person name="Mei J."/>
            <person name="Sun J."/>
            <person name="Sun Y."/>
        </authorList>
    </citation>
    <scope>NUCLEOTIDE SEQUENCE [LARGE SCALE GENOMIC DNA]</scope>
    <source>
        <strain evidence="2">cv. E1</strain>
        <tissue evidence="1">Leaf</tissue>
    </source>
</reference>